<keyword evidence="5 8" id="KW-0456">Lyase</keyword>
<dbReference type="PANTHER" id="PTHR11002:SF76">
    <property type="entry name" value="CARBONIC ANHYDRASE"/>
    <property type="match status" value="1"/>
</dbReference>
<comment type="function">
    <text evidence="8">Reversible hydration of carbon dioxide.</text>
</comment>
<dbReference type="GO" id="GO:0008270">
    <property type="term" value="F:zinc ion binding"/>
    <property type="evidence" value="ECO:0007669"/>
    <property type="project" value="UniProtKB-UniRule"/>
</dbReference>
<reference evidence="10" key="1">
    <citation type="submission" date="2017-01" db="EMBL/GenBank/DDBJ databases">
        <authorList>
            <person name="Wang Y."/>
            <person name="White M."/>
            <person name="Kvist S."/>
            <person name="Moncalvo J.-M."/>
        </authorList>
    </citation>
    <scope>NUCLEOTIDE SEQUENCE [LARGE SCALE GENOMIC DNA]</scope>
    <source>
        <strain evidence="10">ID-206-W2</strain>
    </source>
</reference>
<dbReference type="InterPro" id="IPR001765">
    <property type="entry name" value="Carbonic_anhydrase"/>
</dbReference>
<gene>
    <name evidence="9" type="ORF">AYI69_g6492</name>
</gene>
<dbReference type="Gene3D" id="3.40.1050.10">
    <property type="entry name" value="Carbonic anhydrase"/>
    <property type="match status" value="1"/>
</dbReference>
<dbReference type="PANTHER" id="PTHR11002">
    <property type="entry name" value="CARBONIC ANHYDRASE"/>
    <property type="match status" value="1"/>
</dbReference>
<evidence type="ECO:0000256" key="8">
    <source>
        <dbReference type="RuleBase" id="RU003956"/>
    </source>
</evidence>
<evidence type="ECO:0000256" key="7">
    <source>
        <dbReference type="PIRSR" id="PIRSR601765-1"/>
    </source>
</evidence>
<evidence type="ECO:0000256" key="2">
    <source>
        <dbReference type="ARBA" id="ARBA00012925"/>
    </source>
</evidence>
<dbReference type="EC" id="4.2.1.1" evidence="2 8"/>
<comment type="cofactor">
    <cofactor evidence="7">
        <name>Zn(2+)</name>
        <dbReference type="ChEBI" id="CHEBI:29105"/>
    </cofactor>
    <text evidence="7">Binds 1 zinc ion per subunit.</text>
</comment>
<dbReference type="InterPro" id="IPR036874">
    <property type="entry name" value="Carbonic_anhydrase_sf"/>
</dbReference>
<comment type="similarity">
    <text evidence="1 8">Belongs to the beta-class carbonic anhydrase family.</text>
</comment>
<evidence type="ECO:0000256" key="5">
    <source>
        <dbReference type="ARBA" id="ARBA00023239"/>
    </source>
</evidence>
<feature type="binding site" evidence="7">
    <location>
        <position position="49"/>
    </location>
    <ligand>
        <name>Zn(2+)</name>
        <dbReference type="ChEBI" id="CHEBI:29105"/>
    </ligand>
</feature>
<comment type="caution">
    <text evidence="9">The sequence shown here is derived from an EMBL/GenBank/DDBJ whole genome shotgun (WGS) entry which is preliminary data.</text>
</comment>
<organism evidence="9 10">
    <name type="scientific">Smittium culicis</name>
    <dbReference type="NCBI Taxonomy" id="133412"/>
    <lineage>
        <taxon>Eukaryota</taxon>
        <taxon>Fungi</taxon>
        <taxon>Fungi incertae sedis</taxon>
        <taxon>Zoopagomycota</taxon>
        <taxon>Kickxellomycotina</taxon>
        <taxon>Harpellomycetes</taxon>
        <taxon>Harpellales</taxon>
        <taxon>Legeriomycetaceae</taxon>
        <taxon>Smittium</taxon>
    </lineage>
</organism>
<comment type="catalytic activity">
    <reaction evidence="6 8">
        <text>hydrogencarbonate + H(+) = CO2 + H2O</text>
        <dbReference type="Rhea" id="RHEA:10748"/>
        <dbReference type="ChEBI" id="CHEBI:15377"/>
        <dbReference type="ChEBI" id="CHEBI:15378"/>
        <dbReference type="ChEBI" id="CHEBI:16526"/>
        <dbReference type="ChEBI" id="CHEBI:17544"/>
        <dbReference type="EC" id="4.2.1.1"/>
    </reaction>
</comment>
<keyword evidence="10" id="KW-1185">Reference proteome</keyword>
<dbReference type="OrthoDB" id="10248475at2759"/>
<dbReference type="InterPro" id="IPR015892">
    <property type="entry name" value="Carbonic_anhydrase_CS"/>
</dbReference>
<dbReference type="PROSITE" id="PS00705">
    <property type="entry name" value="PROK_CO2_ANHYDRASE_2"/>
    <property type="match status" value="1"/>
</dbReference>
<dbReference type="Pfam" id="PF00484">
    <property type="entry name" value="Pro_CA"/>
    <property type="match status" value="1"/>
</dbReference>
<dbReference type="EMBL" id="LSSM01002920">
    <property type="protein sequence ID" value="OMJ19753.1"/>
    <property type="molecule type" value="Genomic_DNA"/>
</dbReference>
<evidence type="ECO:0000313" key="10">
    <source>
        <dbReference type="Proteomes" id="UP000187429"/>
    </source>
</evidence>
<protein>
    <recommendedName>
        <fullName evidence="2 8">Carbonic anhydrase</fullName>
        <ecNumber evidence="2 8">4.2.1.1</ecNumber>
    </recommendedName>
    <alternativeName>
        <fullName evidence="8">Carbonate dehydratase</fullName>
    </alternativeName>
</protein>
<evidence type="ECO:0000256" key="3">
    <source>
        <dbReference type="ARBA" id="ARBA00022723"/>
    </source>
</evidence>
<keyword evidence="3 7" id="KW-0479">Metal-binding</keyword>
<dbReference type="SMART" id="SM00947">
    <property type="entry name" value="Pro_CA"/>
    <property type="match status" value="1"/>
</dbReference>
<keyword evidence="4 7" id="KW-0862">Zinc</keyword>
<dbReference type="GO" id="GO:0004089">
    <property type="term" value="F:carbonate dehydratase activity"/>
    <property type="evidence" value="ECO:0007669"/>
    <property type="project" value="UniProtKB-UniRule"/>
</dbReference>
<dbReference type="GO" id="GO:0015976">
    <property type="term" value="P:carbon utilization"/>
    <property type="evidence" value="ECO:0007669"/>
    <property type="project" value="InterPro"/>
</dbReference>
<evidence type="ECO:0000313" key="9">
    <source>
        <dbReference type="EMBL" id="OMJ19753.1"/>
    </source>
</evidence>
<name>A0A1R1XYJ5_9FUNG</name>
<accession>A0A1R1XYJ5</accession>
<dbReference type="SUPFAM" id="SSF53056">
    <property type="entry name" value="beta-carbonic anhydrase, cab"/>
    <property type="match status" value="1"/>
</dbReference>
<evidence type="ECO:0000256" key="4">
    <source>
        <dbReference type="ARBA" id="ARBA00022833"/>
    </source>
</evidence>
<dbReference type="GO" id="GO:0034599">
    <property type="term" value="P:cellular response to oxidative stress"/>
    <property type="evidence" value="ECO:0007669"/>
    <property type="project" value="TreeGrafter"/>
</dbReference>
<proteinExistence type="inferred from homology"/>
<dbReference type="Proteomes" id="UP000187429">
    <property type="component" value="Unassembled WGS sequence"/>
</dbReference>
<sequence>MFRFKGFCRGYYIVKNIANSVTKDDINSNAVLEYAVGHLGIKDIVIGGHTYCGGISFILEQTKNKKGNQKESKRISKWLMPIQRLYEEKRSELDDIDDEYLKLRKLSEMNVKRVVDIVNGLDSIKSARSKGKVINVHGWIYLMEKGIFEDLKVTKSR</sequence>
<evidence type="ECO:0000256" key="6">
    <source>
        <dbReference type="ARBA" id="ARBA00048348"/>
    </source>
</evidence>
<dbReference type="GO" id="GO:0071244">
    <property type="term" value="P:cellular response to carbon dioxide"/>
    <property type="evidence" value="ECO:0007669"/>
    <property type="project" value="TreeGrafter"/>
</dbReference>
<feature type="binding site" evidence="7">
    <location>
        <position position="52"/>
    </location>
    <ligand>
        <name>Zn(2+)</name>
        <dbReference type="ChEBI" id="CHEBI:29105"/>
    </ligand>
</feature>
<dbReference type="AlphaFoldDB" id="A0A1R1XYJ5"/>
<evidence type="ECO:0000256" key="1">
    <source>
        <dbReference type="ARBA" id="ARBA00006217"/>
    </source>
</evidence>